<evidence type="ECO:0000259" key="2">
    <source>
        <dbReference type="Pfam" id="PF25202"/>
    </source>
</evidence>
<dbReference type="Pfam" id="PF03235">
    <property type="entry name" value="GmrSD_N"/>
    <property type="match status" value="1"/>
</dbReference>
<feature type="domain" description="DUF7834" evidence="2">
    <location>
        <begin position="201"/>
        <end position="437"/>
    </location>
</feature>
<dbReference type="PANTHER" id="PTHR35149">
    <property type="entry name" value="SLL5132 PROTEIN"/>
    <property type="match status" value="1"/>
</dbReference>
<dbReference type="Proteomes" id="UP000244527">
    <property type="component" value="Chromosome"/>
</dbReference>
<gene>
    <name evidence="3" type="ORF">FFWV33_08955</name>
</gene>
<proteinExistence type="predicted"/>
<dbReference type="Pfam" id="PF25202">
    <property type="entry name" value="DUF7834"/>
    <property type="match status" value="1"/>
</dbReference>
<dbReference type="PANTHER" id="PTHR35149:SF2">
    <property type="entry name" value="DUF262 DOMAIN-CONTAINING PROTEIN"/>
    <property type="match status" value="1"/>
</dbReference>
<evidence type="ECO:0000313" key="4">
    <source>
        <dbReference type="Proteomes" id="UP000244527"/>
    </source>
</evidence>
<keyword evidence="4" id="KW-1185">Reference proteome</keyword>
<organism evidence="3 4">
    <name type="scientific">Flavobacterium faecale</name>
    <dbReference type="NCBI Taxonomy" id="1355330"/>
    <lineage>
        <taxon>Bacteria</taxon>
        <taxon>Pseudomonadati</taxon>
        <taxon>Bacteroidota</taxon>
        <taxon>Flavobacteriia</taxon>
        <taxon>Flavobacteriales</taxon>
        <taxon>Flavobacteriaceae</taxon>
        <taxon>Flavobacterium</taxon>
    </lineage>
</organism>
<dbReference type="RefSeq" id="WP_108740593.1">
    <property type="nucleotide sequence ID" value="NZ_CP020918.1"/>
</dbReference>
<name>A0A2S1LD17_9FLAO</name>
<accession>A0A2S1LD17</accession>
<evidence type="ECO:0000259" key="1">
    <source>
        <dbReference type="Pfam" id="PF03235"/>
    </source>
</evidence>
<reference evidence="3 4" key="1">
    <citation type="submission" date="2017-04" db="EMBL/GenBank/DDBJ databases">
        <title>Compelte genome sequence of WV33.</title>
        <authorList>
            <person name="Lee P.C."/>
        </authorList>
    </citation>
    <scope>NUCLEOTIDE SEQUENCE [LARGE SCALE GENOMIC DNA]</scope>
    <source>
        <strain evidence="3 4">WV33</strain>
    </source>
</reference>
<dbReference type="EMBL" id="CP020918">
    <property type="protein sequence ID" value="AWG21655.1"/>
    <property type="molecule type" value="Genomic_DNA"/>
</dbReference>
<dbReference type="OrthoDB" id="9798761at2"/>
<dbReference type="AlphaFoldDB" id="A0A2S1LD17"/>
<dbReference type="KEGG" id="ffa:FFWV33_08955"/>
<sequence length="455" mass="54554">MEIEYTREPTQNLIKLNKLVKEKLIIPIYQRPYKWTEKNIIQLLEDIFEYVIIKNKDYRIGNIILHSENAINSENTTNYIVDGQQRLTTISLILKVLETNFDGLLLNEKFKHNISKNNIVYNYRIINQWICTKFRNNENKKSDFKTKILDKCEFVLFKVFRQDEAFQLFDSQNARGKALEPYDLLKAFHLREMDFDSEEDRTKCVDCWETSVDNGTLKPILGNHLFKIRKWSKNEWKYDFTKDEIEEFKGISLQQKQKYPYENAIRMLDGFVDNAQNDKFLQNLQVAQAFPFQITMPIINGKRFFEYVDFYIHQREKLFDLNIKDAIKAEVPEFVTFYKAYCYGYNGWGRSGDEKVRNIYENILMTFIDKFGYIDDFENFYKAFYKLAYEIRCNKKRIAVETIMNSSARQLFSKINDSISPDNFKNYQYKTYQIENDRVKGIDKIADFLRGFEFE</sequence>
<protein>
    <submittedName>
        <fullName evidence="3">Uncharacterized protein</fullName>
    </submittedName>
</protein>
<dbReference type="InterPro" id="IPR004919">
    <property type="entry name" value="GmrSD_N"/>
</dbReference>
<dbReference type="InterPro" id="IPR057156">
    <property type="entry name" value="DUF7834"/>
</dbReference>
<evidence type="ECO:0000313" key="3">
    <source>
        <dbReference type="EMBL" id="AWG21655.1"/>
    </source>
</evidence>
<feature type="domain" description="GmrSD restriction endonucleases N-terminal" evidence="1">
    <location>
        <begin position="18"/>
        <end position="189"/>
    </location>
</feature>